<dbReference type="GO" id="GO:0048268">
    <property type="term" value="P:clathrin coat assembly"/>
    <property type="evidence" value="ECO:0007669"/>
    <property type="project" value="InterPro"/>
</dbReference>
<protein>
    <submittedName>
        <fullName evidence="5">Uncharacterized protein</fullName>
    </submittedName>
</protein>
<proteinExistence type="inferred from homology"/>
<evidence type="ECO:0000256" key="3">
    <source>
        <dbReference type="ARBA" id="ARBA00023065"/>
    </source>
</evidence>
<name>A0A5J9VFQ0_9POAL</name>
<dbReference type="Gene3D" id="1.10.287.3240">
    <property type="match status" value="1"/>
</dbReference>
<feature type="non-terminal residue" evidence="5">
    <location>
        <position position="1"/>
    </location>
</feature>
<dbReference type="OrthoDB" id="7676488at2759"/>
<keyword evidence="2" id="KW-0813">Transport</keyword>
<evidence type="ECO:0000256" key="1">
    <source>
        <dbReference type="ARBA" id="ARBA00005850"/>
    </source>
</evidence>
<evidence type="ECO:0000313" key="5">
    <source>
        <dbReference type="EMBL" id="TVU34271.1"/>
    </source>
</evidence>
<keyword evidence="6" id="KW-1185">Reference proteome</keyword>
<dbReference type="GO" id="GO:0005545">
    <property type="term" value="F:1-phosphatidylinositol binding"/>
    <property type="evidence" value="ECO:0007669"/>
    <property type="project" value="InterPro"/>
</dbReference>
<organism evidence="5 6">
    <name type="scientific">Eragrostis curvula</name>
    <name type="common">weeping love grass</name>
    <dbReference type="NCBI Taxonomy" id="38414"/>
    <lineage>
        <taxon>Eukaryota</taxon>
        <taxon>Viridiplantae</taxon>
        <taxon>Streptophyta</taxon>
        <taxon>Embryophyta</taxon>
        <taxon>Tracheophyta</taxon>
        <taxon>Spermatophyta</taxon>
        <taxon>Magnoliopsida</taxon>
        <taxon>Liliopsida</taxon>
        <taxon>Poales</taxon>
        <taxon>Poaceae</taxon>
        <taxon>PACMAD clade</taxon>
        <taxon>Chloridoideae</taxon>
        <taxon>Eragrostideae</taxon>
        <taxon>Eragrostidinae</taxon>
        <taxon>Eragrostis</taxon>
    </lineage>
</organism>
<comment type="similarity">
    <text evidence="1">Belongs to the V-ATPase D subunit family.</text>
</comment>
<dbReference type="Pfam" id="PF01813">
    <property type="entry name" value="ATP-synt_D"/>
    <property type="match status" value="1"/>
</dbReference>
<evidence type="ECO:0000256" key="2">
    <source>
        <dbReference type="ARBA" id="ARBA00022448"/>
    </source>
</evidence>
<dbReference type="PANTHER" id="PTHR11671">
    <property type="entry name" value="V-TYPE ATP SYNTHASE SUBUNIT D"/>
    <property type="match status" value="1"/>
</dbReference>
<reference evidence="5 6" key="1">
    <citation type="journal article" date="2019" name="Sci. Rep.">
        <title>A high-quality genome of Eragrostis curvula grass provides insights into Poaceae evolution and supports new strategies to enhance forage quality.</title>
        <authorList>
            <person name="Carballo J."/>
            <person name="Santos B.A.C.M."/>
            <person name="Zappacosta D."/>
            <person name="Garbus I."/>
            <person name="Selva J.P."/>
            <person name="Gallo C.A."/>
            <person name="Diaz A."/>
            <person name="Albertini E."/>
            <person name="Caccamo M."/>
            <person name="Echenique V."/>
        </authorList>
    </citation>
    <scope>NUCLEOTIDE SEQUENCE [LARGE SCALE GENOMIC DNA]</scope>
    <source>
        <strain evidence="6">cv. Victoria</strain>
        <tissue evidence="5">Leaf</tissue>
    </source>
</reference>
<dbReference type="AlphaFoldDB" id="A0A5J9VFQ0"/>
<dbReference type="Proteomes" id="UP000324897">
    <property type="component" value="Unassembled WGS sequence"/>
</dbReference>
<dbReference type="GO" id="GO:0030136">
    <property type="term" value="C:clathrin-coated vesicle"/>
    <property type="evidence" value="ECO:0007669"/>
    <property type="project" value="InterPro"/>
</dbReference>
<dbReference type="Gene3D" id="1.20.58.150">
    <property type="entry name" value="ANTH domain"/>
    <property type="match status" value="1"/>
</dbReference>
<dbReference type="EMBL" id="RWGY01000009">
    <property type="protein sequence ID" value="TVU34271.1"/>
    <property type="molecule type" value="Genomic_DNA"/>
</dbReference>
<feature type="compositionally biased region" description="Gly residues" evidence="4">
    <location>
        <begin position="8"/>
        <end position="24"/>
    </location>
</feature>
<evidence type="ECO:0000313" key="6">
    <source>
        <dbReference type="Proteomes" id="UP000324897"/>
    </source>
</evidence>
<gene>
    <name evidence="5" type="ORF">EJB05_16102</name>
</gene>
<keyword evidence="3" id="KW-0406">Ion transport</keyword>
<evidence type="ECO:0000256" key="4">
    <source>
        <dbReference type="SAM" id="MobiDB-lite"/>
    </source>
</evidence>
<dbReference type="InterPro" id="IPR014712">
    <property type="entry name" value="ANTH_dom_sf"/>
</dbReference>
<dbReference type="InterPro" id="IPR002699">
    <property type="entry name" value="V_ATPase_D"/>
</dbReference>
<sequence length="255" mass="28738">SNFVVVGAGRGGAGAEQSRVGGGARRPRGGRAGARRVNALENVVKLRLENTIAYIKGELDEQEREEFFRLKKIQGYKQRELEHQMESAQRYAEEKVAGEVALKRGFELLVCVSLPVVYFEMEYHHCVKAFEAYVGAAKQVDELLAFYAWSSDFPEINRIDEKLLKTLEQFMRECGRAADAGSRRRQRTRAAAPSRRAADGWAGAVAAAGVVAVGRRRWKILFYTDKWVPSENRVFGSQPLELKQIFRPLFFHAGL</sequence>
<accession>A0A5J9VFQ0</accession>
<dbReference type="GO" id="GO:0046961">
    <property type="term" value="F:proton-transporting ATPase activity, rotational mechanism"/>
    <property type="evidence" value="ECO:0007669"/>
    <property type="project" value="InterPro"/>
</dbReference>
<dbReference type="GO" id="GO:0030276">
    <property type="term" value="F:clathrin binding"/>
    <property type="evidence" value="ECO:0007669"/>
    <property type="project" value="InterPro"/>
</dbReference>
<dbReference type="SUPFAM" id="SSF89009">
    <property type="entry name" value="GAT-like domain"/>
    <property type="match status" value="1"/>
</dbReference>
<feature type="region of interest" description="Disordered" evidence="4">
    <location>
        <begin position="1"/>
        <end position="31"/>
    </location>
</feature>
<comment type="caution">
    <text evidence="5">The sequence shown here is derived from an EMBL/GenBank/DDBJ whole genome shotgun (WGS) entry which is preliminary data.</text>
</comment>
<dbReference type="Gramene" id="TVU34271">
    <property type="protein sequence ID" value="TVU34271"/>
    <property type="gene ID" value="EJB05_16102"/>
</dbReference>